<dbReference type="PIRSF" id="PIRSF002741">
    <property type="entry name" value="MppA"/>
    <property type="match status" value="1"/>
</dbReference>
<dbReference type="PANTHER" id="PTHR30290:SF9">
    <property type="entry name" value="OLIGOPEPTIDE-BINDING PROTEIN APPA"/>
    <property type="match status" value="1"/>
</dbReference>
<reference evidence="7 8" key="1">
    <citation type="submission" date="2020-08" db="EMBL/GenBank/DDBJ databases">
        <title>Genomic Encyclopedia of Type Strains, Phase IV (KMG-IV): sequencing the most valuable type-strain genomes for metagenomic binning, comparative biology and taxonomic classification.</title>
        <authorList>
            <person name="Goeker M."/>
        </authorList>
    </citation>
    <scope>NUCLEOTIDE SEQUENCE [LARGE SCALE GENOMIC DNA]</scope>
    <source>
        <strain evidence="7 8">DSM 19163</strain>
    </source>
</reference>
<evidence type="ECO:0000256" key="1">
    <source>
        <dbReference type="ARBA" id="ARBA00005695"/>
    </source>
</evidence>
<dbReference type="SUPFAM" id="SSF53850">
    <property type="entry name" value="Periplasmic binding protein-like II"/>
    <property type="match status" value="1"/>
</dbReference>
<feature type="chain" id="PRO_5040499196" evidence="5">
    <location>
        <begin position="23"/>
        <end position="606"/>
    </location>
</feature>
<dbReference type="PANTHER" id="PTHR30290">
    <property type="entry name" value="PERIPLASMIC BINDING COMPONENT OF ABC TRANSPORTER"/>
    <property type="match status" value="1"/>
</dbReference>
<evidence type="ECO:0000256" key="3">
    <source>
        <dbReference type="ARBA" id="ARBA00022729"/>
    </source>
</evidence>
<evidence type="ECO:0000259" key="6">
    <source>
        <dbReference type="Pfam" id="PF00496"/>
    </source>
</evidence>
<organism evidence="7 8">
    <name type="scientific">Nosocomiicoccus ampullae</name>
    <dbReference type="NCBI Taxonomy" id="489910"/>
    <lineage>
        <taxon>Bacteria</taxon>
        <taxon>Bacillati</taxon>
        <taxon>Bacillota</taxon>
        <taxon>Bacilli</taxon>
        <taxon>Bacillales</taxon>
        <taxon>Staphylococcaceae</taxon>
        <taxon>Nosocomiicoccus</taxon>
    </lineage>
</organism>
<evidence type="ECO:0000313" key="7">
    <source>
        <dbReference type="EMBL" id="MBB5175842.1"/>
    </source>
</evidence>
<dbReference type="CDD" id="cd08510">
    <property type="entry name" value="PBP2_Lactococcal_OppA_like"/>
    <property type="match status" value="1"/>
</dbReference>
<evidence type="ECO:0000256" key="2">
    <source>
        <dbReference type="ARBA" id="ARBA00022448"/>
    </source>
</evidence>
<keyword evidence="8" id="KW-1185">Reference proteome</keyword>
<evidence type="ECO:0000313" key="8">
    <source>
        <dbReference type="Proteomes" id="UP000579136"/>
    </source>
</evidence>
<proteinExistence type="inferred from homology"/>
<dbReference type="PROSITE" id="PS51257">
    <property type="entry name" value="PROKAR_LIPOPROTEIN"/>
    <property type="match status" value="1"/>
</dbReference>
<dbReference type="GO" id="GO:0043190">
    <property type="term" value="C:ATP-binding cassette (ABC) transporter complex"/>
    <property type="evidence" value="ECO:0007669"/>
    <property type="project" value="InterPro"/>
</dbReference>
<dbReference type="Gene3D" id="3.10.105.10">
    <property type="entry name" value="Dipeptide-binding Protein, Domain 3"/>
    <property type="match status" value="1"/>
</dbReference>
<dbReference type="InterPro" id="IPR030678">
    <property type="entry name" value="Peptide/Ni-bd"/>
</dbReference>
<keyword evidence="2" id="KW-0813">Transport</keyword>
<protein>
    <submittedName>
        <fullName evidence="7">Peptide/nickel transport system substrate-binding protein</fullName>
    </submittedName>
</protein>
<comment type="similarity">
    <text evidence="1">Belongs to the bacterial solute-binding protein 5 family.</text>
</comment>
<evidence type="ECO:0000256" key="5">
    <source>
        <dbReference type="SAM" id="SignalP"/>
    </source>
</evidence>
<dbReference type="RefSeq" id="WP_183673504.1">
    <property type="nucleotide sequence ID" value="NZ_CBCRYX010000002.1"/>
</dbReference>
<dbReference type="AlphaFoldDB" id="A0A9Q2HFS9"/>
<evidence type="ECO:0000256" key="4">
    <source>
        <dbReference type="SAM" id="MobiDB-lite"/>
    </source>
</evidence>
<feature type="signal peptide" evidence="5">
    <location>
        <begin position="1"/>
        <end position="22"/>
    </location>
</feature>
<dbReference type="GO" id="GO:1904680">
    <property type="term" value="F:peptide transmembrane transporter activity"/>
    <property type="evidence" value="ECO:0007669"/>
    <property type="project" value="TreeGrafter"/>
</dbReference>
<dbReference type="Gene3D" id="3.40.190.10">
    <property type="entry name" value="Periplasmic binding protein-like II"/>
    <property type="match status" value="1"/>
</dbReference>
<dbReference type="InterPro" id="IPR000914">
    <property type="entry name" value="SBP_5_dom"/>
</dbReference>
<comment type="caution">
    <text evidence="7">The sequence shown here is derived from an EMBL/GenBank/DDBJ whole genome shotgun (WGS) entry which is preliminary data.</text>
</comment>
<dbReference type="InterPro" id="IPR039424">
    <property type="entry name" value="SBP_5"/>
</dbReference>
<accession>A0A9Q2HFS9</accession>
<dbReference type="GO" id="GO:0015833">
    <property type="term" value="P:peptide transport"/>
    <property type="evidence" value="ECO:0007669"/>
    <property type="project" value="TreeGrafter"/>
</dbReference>
<name>A0A9Q2HFS9_9STAP</name>
<feature type="compositionally biased region" description="Acidic residues" evidence="4">
    <location>
        <begin position="29"/>
        <end position="40"/>
    </location>
</feature>
<feature type="region of interest" description="Disordered" evidence="4">
    <location>
        <begin position="28"/>
        <end position="50"/>
    </location>
</feature>
<sequence length="606" mass="68274">MNKKYWSRLLFGMGSSLVLVLAACGGGEDAGDESKDEDGGDSAKVEPDEEGIYNYEDFSKSVSNTGEPSGTGTLKVGYTSDTPFEGTLNWAFYQGAPDAKMIEHFDEAVFSMNEDFQYTQDGLLGYELNEDDNTVTFTLQEDAKWHDGEPVTIEDYVASYEVIGHPDYDGVRGSNEGFTLIEGYEEYQSGDADEISGIEVKDDKTAVFHYKELAPSLTAGGFWAYLFPEHHYEGVEVKDMSASDQTRKNPIGIGPYKVKSITSGEAIVLEKFEDYWRGEPGMDGIEIKVIPPSSVADAVEKGDIDVALSFPTDQFPDVSEIDGVEWLGQIDGAYTYIGFKLGEWDEDKNEVNYKPDEMKMGDKELRRAMWHAVDNDAVGKKFYKGLRWEGTSLITPYHKDWHKDDLETPKFDPEKAKQILADAGYEDKDGDGFVETPDGEELVIKFASMSGGDTAEPLANYYIQSWKDVGLNVEKTNGRLIEFNSFYDMLKNDDKEVDVYMGAWGVGSDVDPSGFYGRKALFNYPRYASEENDDLLKKGNSQEALDTEYRKSVYDEWQELMVEEIPVFPTMYRAYVTPVNERVKNWSEEYGYNEDTLLYKIGVDEE</sequence>
<dbReference type="GO" id="GO:0042597">
    <property type="term" value="C:periplasmic space"/>
    <property type="evidence" value="ECO:0007669"/>
    <property type="project" value="UniProtKB-ARBA"/>
</dbReference>
<gene>
    <name evidence="7" type="ORF">HNQ45_000717</name>
</gene>
<dbReference type="EMBL" id="JACHHF010000003">
    <property type="protein sequence ID" value="MBB5175842.1"/>
    <property type="molecule type" value="Genomic_DNA"/>
</dbReference>
<keyword evidence="3 5" id="KW-0732">Signal</keyword>
<feature type="domain" description="Solute-binding protein family 5" evidence="6">
    <location>
        <begin position="126"/>
        <end position="516"/>
    </location>
</feature>
<dbReference type="Proteomes" id="UP000579136">
    <property type="component" value="Unassembled WGS sequence"/>
</dbReference>
<dbReference type="Pfam" id="PF00496">
    <property type="entry name" value="SBP_bac_5"/>
    <property type="match status" value="1"/>
</dbReference>